<protein>
    <submittedName>
        <fullName evidence="1">Uncharacterized protein</fullName>
    </submittedName>
</protein>
<evidence type="ECO:0000313" key="2">
    <source>
        <dbReference type="Proteomes" id="UP000744980"/>
    </source>
</evidence>
<comment type="caution">
    <text evidence="1">The sequence shown here is derived from an EMBL/GenBank/DDBJ whole genome shotgun (WGS) entry which is preliminary data.</text>
</comment>
<accession>A0AAW4FRU7</accession>
<name>A0AAW4FRU7_9HYPH</name>
<dbReference type="AlphaFoldDB" id="A0AAW4FRU7"/>
<proteinExistence type="predicted"/>
<dbReference type="EMBL" id="WXFA01000022">
    <property type="protein sequence ID" value="MBM3094092.1"/>
    <property type="molecule type" value="Genomic_DNA"/>
</dbReference>
<dbReference type="Proteomes" id="UP000744980">
    <property type="component" value="Unassembled WGS sequence"/>
</dbReference>
<sequence length="63" mass="7394">MSRKSAQRFCDDDMRKNQSLKRNKRILEIATRFSGCRGDPPLTRCCRADRLALPLFSTWNLFT</sequence>
<gene>
    <name evidence="1" type="ORF">GFB56_25435</name>
</gene>
<keyword evidence="2" id="KW-1185">Reference proteome</keyword>
<organism evidence="1 2">
    <name type="scientific">Ensifer canadensis</name>
    <dbReference type="NCBI Taxonomy" id="555315"/>
    <lineage>
        <taxon>Bacteria</taxon>
        <taxon>Pseudomonadati</taxon>
        <taxon>Pseudomonadota</taxon>
        <taxon>Alphaproteobacteria</taxon>
        <taxon>Hyphomicrobiales</taxon>
        <taxon>Rhizobiaceae</taxon>
        <taxon>Sinorhizobium/Ensifer group</taxon>
        <taxon>Ensifer</taxon>
    </lineage>
</organism>
<evidence type="ECO:0000313" key="1">
    <source>
        <dbReference type="EMBL" id="MBM3094092.1"/>
    </source>
</evidence>
<reference evidence="1 2" key="1">
    <citation type="submission" date="2020-01" db="EMBL/GenBank/DDBJ databases">
        <title>Draft genome assembly of Ensifer adhaerens T173.</title>
        <authorList>
            <person name="Craig J.E."/>
            <person name="Stinchcombe J.R."/>
        </authorList>
    </citation>
    <scope>NUCLEOTIDE SEQUENCE [LARGE SCALE GENOMIC DNA]</scope>
    <source>
        <strain evidence="1 2">T173</strain>
    </source>
</reference>